<reference evidence="2" key="1">
    <citation type="submission" date="2014-09" db="EMBL/GenBank/DDBJ databases">
        <authorList>
            <person name="Magalhaes I.L.F."/>
            <person name="Oliveira U."/>
            <person name="Santos F.R."/>
            <person name="Vidigal T.H.D.A."/>
            <person name="Brescovit A.D."/>
            <person name="Santos A.J."/>
        </authorList>
    </citation>
    <scope>NUCLEOTIDE SEQUENCE</scope>
</reference>
<dbReference type="EMBL" id="GBRD01009697">
    <property type="protein sequence ID" value="JAG56127.1"/>
    <property type="molecule type" value="Transcribed_RNA"/>
</dbReference>
<feature type="signal peptide" evidence="1">
    <location>
        <begin position="1"/>
        <end position="19"/>
    </location>
</feature>
<proteinExistence type="predicted"/>
<dbReference type="InterPro" id="IPR012674">
    <property type="entry name" value="Calycin"/>
</dbReference>
<dbReference type="SUPFAM" id="SSF50814">
    <property type="entry name" value="Lipocalins"/>
    <property type="match status" value="1"/>
</dbReference>
<evidence type="ECO:0008006" key="3">
    <source>
        <dbReference type="Google" id="ProtNLM"/>
    </source>
</evidence>
<dbReference type="Gene3D" id="2.40.128.20">
    <property type="match status" value="1"/>
</dbReference>
<protein>
    <recommendedName>
        <fullName evidence="3">Lipocalin/cytosolic fatty-acid binding domain-containing protein</fullName>
    </recommendedName>
</protein>
<sequence length="177" mass="19396">MRITLRLATLLVVLGLAYCQKSCPTLERPASFDKTQFVGTWYAVRGIEHTEKSNSNTSKQSKKCSEITISPKNGGESWKFNWVTKNKPAKQFTLKHSAKAPGLLEGNGKGSFNSVQITRVTDEPKMWAATFCRTNGGISTVVLSNVASFDKAKVDKVTQKLAAQGLDVSNSYDRCTA</sequence>
<organism evidence="2">
    <name type="scientific">Lygus hesperus</name>
    <name type="common">Western plant bug</name>
    <dbReference type="NCBI Taxonomy" id="30085"/>
    <lineage>
        <taxon>Eukaryota</taxon>
        <taxon>Metazoa</taxon>
        <taxon>Ecdysozoa</taxon>
        <taxon>Arthropoda</taxon>
        <taxon>Hexapoda</taxon>
        <taxon>Insecta</taxon>
        <taxon>Pterygota</taxon>
        <taxon>Neoptera</taxon>
        <taxon>Paraneoptera</taxon>
        <taxon>Hemiptera</taxon>
        <taxon>Heteroptera</taxon>
        <taxon>Panheteroptera</taxon>
        <taxon>Cimicomorpha</taxon>
        <taxon>Miridae</taxon>
        <taxon>Mirini</taxon>
        <taxon>Lygus</taxon>
    </lineage>
</organism>
<name>A0A0K8SRZ6_LYGHE</name>
<accession>A0A0K8SRZ6</accession>
<evidence type="ECO:0000256" key="1">
    <source>
        <dbReference type="SAM" id="SignalP"/>
    </source>
</evidence>
<evidence type="ECO:0000313" key="2">
    <source>
        <dbReference type="EMBL" id="JAG56127.1"/>
    </source>
</evidence>
<feature type="chain" id="PRO_5005519796" description="Lipocalin/cytosolic fatty-acid binding domain-containing protein" evidence="1">
    <location>
        <begin position="20"/>
        <end position="177"/>
    </location>
</feature>
<keyword evidence="1" id="KW-0732">Signal</keyword>
<dbReference type="AlphaFoldDB" id="A0A0K8SRZ6"/>